<keyword evidence="3" id="KW-1185">Reference proteome</keyword>
<dbReference type="Proteomes" id="UP001157138">
    <property type="component" value="Unassembled WGS sequence"/>
</dbReference>
<organism evidence="2 3">
    <name type="scientific">Vibrio zhanjiangensis</name>
    <dbReference type="NCBI Taxonomy" id="1046128"/>
    <lineage>
        <taxon>Bacteria</taxon>
        <taxon>Pseudomonadati</taxon>
        <taxon>Pseudomonadota</taxon>
        <taxon>Gammaproteobacteria</taxon>
        <taxon>Vibrionales</taxon>
        <taxon>Vibrionaceae</taxon>
        <taxon>Vibrio</taxon>
    </lineage>
</organism>
<dbReference type="InterPro" id="IPR003111">
    <property type="entry name" value="Lon_prtase_N"/>
</dbReference>
<dbReference type="GO" id="GO:0006508">
    <property type="term" value="P:proteolysis"/>
    <property type="evidence" value="ECO:0007669"/>
    <property type="project" value="UniProtKB-KW"/>
</dbReference>
<dbReference type="EMBL" id="BSPW01000021">
    <property type="protein sequence ID" value="GLT17200.1"/>
    <property type="molecule type" value="Genomic_DNA"/>
</dbReference>
<dbReference type="Pfam" id="PF02190">
    <property type="entry name" value="LON_substr_bdg"/>
    <property type="match status" value="1"/>
</dbReference>
<dbReference type="InterPro" id="IPR046336">
    <property type="entry name" value="Lon_prtase_N_sf"/>
</dbReference>
<gene>
    <name evidence="2" type="ORF">GCM10007938_09770</name>
</gene>
<evidence type="ECO:0000313" key="3">
    <source>
        <dbReference type="Proteomes" id="UP001157138"/>
    </source>
</evidence>
<dbReference type="PANTHER" id="PTHR46732">
    <property type="entry name" value="ATP-DEPENDENT PROTEASE LA (LON) DOMAIN PROTEIN"/>
    <property type="match status" value="1"/>
</dbReference>
<feature type="domain" description="Lon N-terminal" evidence="1">
    <location>
        <begin position="1"/>
        <end position="182"/>
    </location>
</feature>
<dbReference type="Gene3D" id="2.30.130.40">
    <property type="entry name" value="LON domain-like"/>
    <property type="match status" value="1"/>
</dbReference>
<keyword evidence="2" id="KW-0645">Protease</keyword>
<accession>A0ABQ6EVH6</accession>
<dbReference type="GO" id="GO:0008233">
    <property type="term" value="F:peptidase activity"/>
    <property type="evidence" value="ECO:0007669"/>
    <property type="project" value="UniProtKB-KW"/>
</dbReference>
<protein>
    <submittedName>
        <fullName evidence="2">ATP-dependent protease</fullName>
    </submittedName>
</protein>
<proteinExistence type="predicted"/>
<sequence>MMLFPLGSVLLPGGKMKLRIFEPRYKRLVKQACQTSNTFGICLFDGKTGETAPVLSSVGTLAQIVDFEALDGGLLGVTVVGTKRFRIVNVRSEFDGLRQAEVEWLRTWSYSKIEVKHRHLSEQLQHIFRRFPKFAELHPQCFFDDASWVCQRWLELLPVKKKDVDFLLMQDDCHQAMEFLSQSNFVSENRRLN</sequence>
<dbReference type="SMART" id="SM00464">
    <property type="entry name" value="LON"/>
    <property type="match status" value="1"/>
</dbReference>
<reference evidence="3" key="1">
    <citation type="journal article" date="2019" name="Int. J. Syst. Evol. Microbiol.">
        <title>The Global Catalogue of Microorganisms (GCM) 10K type strain sequencing project: providing services to taxonomists for standard genome sequencing and annotation.</title>
        <authorList>
            <consortium name="The Broad Institute Genomics Platform"/>
            <consortium name="The Broad Institute Genome Sequencing Center for Infectious Disease"/>
            <person name="Wu L."/>
            <person name="Ma J."/>
        </authorList>
    </citation>
    <scope>NUCLEOTIDE SEQUENCE [LARGE SCALE GENOMIC DNA]</scope>
    <source>
        <strain evidence="3">NBRC 108723</strain>
    </source>
</reference>
<name>A0ABQ6EVH6_9VIBR</name>
<comment type="caution">
    <text evidence="2">The sequence shown here is derived from an EMBL/GenBank/DDBJ whole genome shotgun (WGS) entry which is preliminary data.</text>
</comment>
<evidence type="ECO:0000313" key="2">
    <source>
        <dbReference type="EMBL" id="GLT17200.1"/>
    </source>
</evidence>
<dbReference type="Gene3D" id="1.10.4060.10">
    <property type="entry name" value="BPP1347 like domain"/>
    <property type="match status" value="1"/>
</dbReference>
<evidence type="ECO:0000259" key="1">
    <source>
        <dbReference type="SMART" id="SM00464"/>
    </source>
</evidence>
<keyword evidence="2" id="KW-0378">Hydrolase</keyword>
<dbReference type="InterPro" id="IPR015947">
    <property type="entry name" value="PUA-like_sf"/>
</dbReference>
<dbReference type="PANTHER" id="PTHR46732:SF8">
    <property type="entry name" value="ATP-DEPENDENT PROTEASE LA (LON) DOMAIN PROTEIN"/>
    <property type="match status" value="1"/>
</dbReference>
<dbReference type="SUPFAM" id="SSF88697">
    <property type="entry name" value="PUA domain-like"/>
    <property type="match status" value="1"/>
</dbReference>